<feature type="region of interest" description="Disordered" evidence="1">
    <location>
        <begin position="30"/>
        <end position="75"/>
    </location>
</feature>
<keyword evidence="4" id="KW-1185">Reference proteome</keyword>
<dbReference type="EMBL" id="BAAAPF010000024">
    <property type="protein sequence ID" value="GAA2114618.1"/>
    <property type="molecule type" value="Genomic_DNA"/>
</dbReference>
<name>A0ABP5JA80_9ACTN</name>
<organism evidence="3 4">
    <name type="scientific">Streptomyces synnematoformans</name>
    <dbReference type="NCBI Taxonomy" id="415721"/>
    <lineage>
        <taxon>Bacteria</taxon>
        <taxon>Bacillati</taxon>
        <taxon>Actinomycetota</taxon>
        <taxon>Actinomycetes</taxon>
        <taxon>Kitasatosporales</taxon>
        <taxon>Streptomycetaceae</taxon>
        <taxon>Streptomyces</taxon>
    </lineage>
</organism>
<feature type="compositionally biased region" description="Low complexity" evidence="1">
    <location>
        <begin position="30"/>
        <end position="53"/>
    </location>
</feature>
<proteinExistence type="predicted"/>
<accession>A0ABP5JA80</accession>
<evidence type="ECO:0000256" key="1">
    <source>
        <dbReference type="SAM" id="MobiDB-lite"/>
    </source>
</evidence>
<keyword evidence="2" id="KW-0732">Signal</keyword>
<evidence type="ECO:0008006" key="5">
    <source>
        <dbReference type="Google" id="ProtNLM"/>
    </source>
</evidence>
<feature type="chain" id="PRO_5045316711" description="Enoyl reductase" evidence="2">
    <location>
        <begin position="35"/>
        <end position="330"/>
    </location>
</feature>
<evidence type="ECO:0000256" key="2">
    <source>
        <dbReference type="SAM" id="SignalP"/>
    </source>
</evidence>
<gene>
    <name evidence="3" type="ORF">GCM10009802_14160</name>
</gene>
<dbReference type="Proteomes" id="UP001500443">
    <property type="component" value="Unassembled WGS sequence"/>
</dbReference>
<dbReference type="RefSeq" id="WP_344288939.1">
    <property type="nucleotide sequence ID" value="NZ_BAAAPF010000024.1"/>
</dbReference>
<sequence>MPRRSLTHHRTRATATVAALACGLLLASAGGAAADRPSGTTDTNPDTGNGDIGSSVRYVYHSPGGGQPMTSSSGNWSPPVCWFEPRYTNKELYEHNEELEEKGPLEGIDHDTADNRERETDAHKGRDGMWWERTPVMSPRSCEIGELWIWVDRGDPDPPAEAVDPEILAGLAYDRTTLPAPPVDIKPAEDRNVVNLPTKIQFSEPLDRVWTTASLVNAQAGVDIAATTVAEPVSLRIDAGTEYADPASCTYDLVRAGGGYQVDSEGSDCNITYRRSSGEGTYPLQAQIVWDVTWNPTRSPDGEPQNGDLPDGLSTSEQDVTVKEIQTVVR</sequence>
<reference evidence="4" key="1">
    <citation type="journal article" date="2019" name="Int. J. Syst. Evol. Microbiol.">
        <title>The Global Catalogue of Microorganisms (GCM) 10K type strain sequencing project: providing services to taxonomists for standard genome sequencing and annotation.</title>
        <authorList>
            <consortium name="The Broad Institute Genomics Platform"/>
            <consortium name="The Broad Institute Genome Sequencing Center for Infectious Disease"/>
            <person name="Wu L."/>
            <person name="Ma J."/>
        </authorList>
    </citation>
    <scope>NUCLEOTIDE SEQUENCE [LARGE SCALE GENOMIC DNA]</scope>
    <source>
        <strain evidence="4">JCM 15481</strain>
    </source>
</reference>
<comment type="caution">
    <text evidence="3">The sequence shown here is derived from an EMBL/GenBank/DDBJ whole genome shotgun (WGS) entry which is preliminary data.</text>
</comment>
<evidence type="ECO:0000313" key="4">
    <source>
        <dbReference type="Proteomes" id="UP001500443"/>
    </source>
</evidence>
<protein>
    <recommendedName>
        <fullName evidence="5">Enoyl reductase</fullName>
    </recommendedName>
</protein>
<evidence type="ECO:0000313" key="3">
    <source>
        <dbReference type="EMBL" id="GAA2114618.1"/>
    </source>
</evidence>
<feature type="signal peptide" evidence="2">
    <location>
        <begin position="1"/>
        <end position="34"/>
    </location>
</feature>
<feature type="region of interest" description="Disordered" evidence="1">
    <location>
        <begin position="294"/>
        <end position="330"/>
    </location>
</feature>